<organism evidence="2 3">
    <name type="scientific">Westerdykella ornata</name>
    <dbReference type="NCBI Taxonomy" id="318751"/>
    <lineage>
        <taxon>Eukaryota</taxon>
        <taxon>Fungi</taxon>
        <taxon>Dikarya</taxon>
        <taxon>Ascomycota</taxon>
        <taxon>Pezizomycotina</taxon>
        <taxon>Dothideomycetes</taxon>
        <taxon>Pleosporomycetidae</taxon>
        <taxon>Pleosporales</taxon>
        <taxon>Sporormiaceae</taxon>
        <taxon>Westerdykella</taxon>
    </lineage>
</organism>
<evidence type="ECO:0000313" key="2">
    <source>
        <dbReference type="EMBL" id="KAF2272033.1"/>
    </source>
</evidence>
<protein>
    <submittedName>
        <fullName evidence="2">Uncharacterized protein</fullName>
    </submittedName>
</protein>
<proteinExistence type="predicted"/>
<dbReference type="EMBL" id="ML986528">
    <property type="protein sequence ID" value="KAF2272033.1"/>
    <property type="molecule type" value="Genomic_DNA"/>
</dbReference>
<sequence length="104" mass="12091">MYHLRTPSCLINKHFLPQFKSKSVRCLLTNRTWRTVLQPSRGGEQERCPRSVRTHGRGKTLIPTPSPMPPQRAGKACQAPHPRGLHRQPQLNTLHTMRLRLKRR</sequence>
<dbReference type="AlphaFoldDB" id="A0A6A6J7A7"/>
<dbReference type="GeneID" id="54547190"/>
<evidence type="ECO:0000313" key="3">
    <source>
        <dbReference type="Proteomes" id="UP000800097"/>
    </source>
</evidence>
<dbReference type="RefSeq" id="XP_033649572.1">
    <property type="nucleotide sequence ID" value="XM_033794015.1"/>
</dbReference>
<gene>
    <name evidence="2" type="ORF">EI97DRAFT_237358</name>
</gene>
<reference evidence="2" key="1">
    <citation type="journal article" date="2020" name="Stud. Mycol.">
        <title>101 Dothideomycetes genomes: a test case for predicting lifestyles and emergence of pathogens.</title>
        <authorList>
            <person name="Haridas S."/>
            <person name="Albert R."/>
            <person name="Binder M."/>
            <person name="Bloem J."/>
            <person name="Labutti K."/>
            <person name="Salamov A."/>
            <person name="Andreopoulos B."/>
            <person name="Baker S."/>
            <person name="Barry K."/>
            <person name="Bills G."/>
            <person name="Bluhm B."/>
            <person name="Cannon C."/>
            <person name="Castanera R."/>
            <person name="Culley D."/>
            <person name="Daum C."/>
            <person name="Ezra D."/>
            <person name="Gonzalez J."/>
            <person name="Henrissat B."/>
            <person name="Kuo A."/>
            <person name="Liang C."/>
            <person name="Lipzen A."/>
            <person name="Lutzoni F."/>
            <person name="Magnuson J."/>
            <person name="Mondo S."/>
            <person name="Nolan M."/>
            <person name="Ohm R."/>
            <person name="Pangilinan J."/>
            <person name="Park H.-J."/>
            <person name="Ramirez L."/>
            <person name="Alfaro M."/>
            <person name="Sun H."/>
            <person name="Tritt A."/>
            <person name="Yoshinaga Y."/>
            <person name="Zwiers L.-H."/>
            <person name="Turgeon B."/>
            <person name="Goodwin S."/>
            <person name="Spatafora J."/>
            <person name="Crous P."/>
            <person name="Grigoriev I."/>
        </authorList>
    </citation>
    <scope>NUCLEOTIDE SEQUENCE</scope>
    <source>
        <strain evidence="2">CBS 379.55</strain>
    </source>
</reference>
<name>A0A6A6J7A7_WESOR</name>
<evidence type="ECO:0000256" key="1">
    <source>
        <dbReference type="SAM" id="MobiDB-lite"/>
    </source>
</evidence>
<dbReference type="Proteomes" id="UP000800097">
    <property type="component" value="Unassembled WGS sequence"/>
</dbReference>
<keyword evidence="3" id="KW-1185">Reference proteome</keyword>
<feature type="region of interest" description="Disordered" evidence="1">
    <location>
        <begin position="39"/>
        <end position="87"/>
    </location>
</feature>
<accession>A0A6A6J7A7</accession>